<evidence type="ECO:0000313" key="3">
    <source>
        <dbReference type="EMBL" id="NIK73817.1"/>
    </source>
</evidence>
<dbReference type="Gene3D" id="3.40.50.850">
    <property type="entry name" value="Isochorismatase-like"/>
    <property type="match status" value="1"/>
</dbReference>
<sequence length="267" mass="29963">MSSKKHLLLIIDAQQDFCSPEGTLYVPGADKDMNRLANFILHEIDHIDGIYITLDTHHVNDIAHPSFWIDAHGNHPKPFTQITAAEVKAGQWKARFAPDEALAYLEQLEAQGEYPHFIWPEHCLWGTKGNALYPSVAEACTIWARHRGKNYEVVVKGTHPLTEHFGVFRAQVPRADAPETQLNEAFLDALDAYDHLWVAGEAKSHCVATSLKQIMQYRPAMVKKLHIIEDCMSDVEGLGHLAKPIYEALRAQGAHFVKSSELSLKAV</sequence>
<keyword evidence="4" id="KW-1185">Reference proteome</keyword>
<proteinExistence type="inferred from homology"/>
<dbReference type="GO" id="GO:0016787">
    <property type="term" value="F:hydrolase activity"/>
    <property type="evidence" value="ECO:0007669"/>
    <property type="project" value="UniProtKB-KW"/>
</dbReference>
<gene>
    <name evidence="3" type="ORF">FHS56_001330</name>
</gene>
<accession>A0A846MRC5</accession>
<dbReference type="Proteomes" id="UP000537126">
    <property type="component" value="Unassembled WGS sequence"/>
</dbReference>
<comment type="similarity">
    <text evidence="1">Belongs to the isochorismatase family.</text>
</comment>
<organism evidence="3 4">
    <name type="scientific">Thermonema lapsum</name>
    <dbReference type="NCBI Taxonomy" id="28195"/>
    <lineage>
        <taxon>Bacteria</taxon>
        <taxon>Pseudomonadati</taxon>
        <taxon>Bacteroidota</taxon>
        <taxon>Cytophagia</taxon>
        <taxon>Cytophagales</taxon>
        <taxon>Thermonemataceae</taxon>
        <taxon>Thermonema</taxon>
    </lineage>
</organism>
<dbReference type="InterPro" id="IPR036380">
    <property type="entry name" value="Isochorismatase-like_sf"/>
</dbReference>
<reference evidence="3 4" key="1">
    <citation type="submission" date="2020-03" db="EMBL/GenBank/DDBJ databases">
        <title>Genomic Encyclopedia of Type Strains, Phase IV (KMG-IV): sequencing the most valuable type-strain genomes for metagenomic binning, comparative biology and taxonomic classification.</title>
        <authorList>
            <person name="Goeker M."/>
        </authorList>
    </citation>
    <scope>NUCLEOTIDE SEQUENCE [LARGE SCALE GENOMIC DNA]</scope>
    <source>
        <strain evidence="3 4">DSM 5718</strain>
    </source>
</reference>
<dbReference type="InterPro" id="IPR052347">
    <property type="entry name" value="Isochorismatase_Nicotinamidase"/>
</dbReference>
<comment type="caution">
    <text evidence="3">The sequence shown here is derived from an EMBL/GenBank/DDBJ whole genome shotgun (WGS) entry which is preliminary data.</text>
</comment>
<evidence type="ECO:0000256" key="1">
    <source>
        <dbReference type="ARBA" id="ARBA00006336"/>
    </source>
</evidence>
<dbReference type="RefSeq" id="WP_166919082.1">
    <property type="nucleotide sequence ID" value="NZ_JAASRN010000002.1"/>
</dbReference>
<dbReference type="AlphaFoldDB" id="A0A846MRC5"/>
<dbReference type="EMBL" id="JAASRN010000002">
    <property type="protein sequence ID" value="NIK73817.1"/>
    <property type="molecule type" value="Genomic_DNA"/>
</dbReference>
<dbReference type="SUPFAM" id="SSF52499">
    <property type="entry name" value="Isochorismatase-like hydrolases"/>
    <property type="match status" value="1"/>
</dbReference>
<name>A0A846MRC5_9BACT</name>
<evidence type="ECO:0000313" key="4">
    <source>
        <dbReference type="Proteomes" id="UP000537126"/>
    </source>
</evidence>
<evidence type="ECO:0000256" key="2">
    <source>
        <dbReference type="ARBA" id="ARBA00022801"/>
    </source>
</evidence>
<protein>
    <submittedName>
        <fullName evidence="3">Nicotinamidase-related amidase</fullName>
    </submittedName>
</protein>
<dbReference type="PANTHER" id="PTHR11080:SF2">
    <property type="entry name" value="LD05707P"/>
    <property type="match status" value="1"/>
</dbReference>
<keyword evidence="2" id="KW-0378">Hydrolase</keyword>
<dbReference type="PANTHER" id="PTHR11080">
    <property type="entry name" value="PYRAZINAMIDASE/NICOTINAMIDASE"/>
    <property type="match status" value="1"/>
</dbReference>